<evidence type="ECO:0000256" key="3">
    <source>
        <dbReference type="ARBA" id="ARBA00006483"/>
    </source>
</evidence>
<dbReference type="EMBL" id="JAIWQS010000011">
    <property type="protein sequence ID" value="KAJ8750332.1"/>
    <property type="molecule type" value="Genomic_DNA"/>
</dbReference>
<dbReference type="InterPro" id="IPR004895">
    <property type="entry name" value="Prenylated_rab_accept_PRA1"/>
</dbReference>
<dbReference type="GO" id="GO:0016192">
    <property type="term" value="P:vesicle-mediated transport"/>
    <property type="evidence" value="ECO:0007669"/>
    <property type="project" value="TreeGrafter"/>
</dbReference>
<dbReference type="PANTHER" id="PTHR19317">
    <property type="entry name" value="PRENYLATED RAB ACCEPTOR 1-RELATED"/>
    <property type="match status" value="1"/>
</dbReference>
<accession>A0AAV8SDV4</accession>
<evidence type="ECO:0000313" key="8">
    <source>
        <dbReference type="EMBL" id="KAJ8750332.1"/>
    </source>
</evidence>
<keyword evidence="7" id="KW-0813">Transport</keyword>
<evidence type="ECO:0000256" key="6">
    <source>
        <dbReference type="ARBA" id="ARBA00023136"/>
    </source>
</evidence>
<dbReference type="PANTHER" id="PTHR19317:SF76">
    <property type="entry name" value="PRA1 FAMILY PROTEIN C"/>
    <property type="match status" value="1"/>
</dbReference>
<evidence type="ECO:0000256" key="5">
    <source>
        <dbReference type="ARBA" id="ARBA00022989"/>
    </source>
</evidence>
<keyword evidence="6 7" id="KW-0472">Membrane</keyword>
<organism evidence="8 9">
    <name type="scientific">Erythroxylum novogranatense</name>
    <dbReference type="NCBI Taxonomy" id="1862640"/>
    <lineage>
        <taxon>Eukaryota</taxon>
        <taxon>Viridiplantae</taxon>
        <taxon>Streptophyta</taxon>
        <taxon>Embryophyta</taxon>
        <taxon>Tracheophyta</taxon>
        <taxon>Spermatophyta</taxon>
        <taxon>Magnoliopsida</taxon>
        <taxon>eudicotyledons</taxon>
        <taxon>Gunneridae</taxon>
        <taxon>Pentapetalae</taxon>
        <taxon>rosids</taxon>
        <taxon>fabids</taxon>
        <taxon>Malpighiales</taxon>
        <taxon>Erythroxylaceae</taxon>
        <taxon>Erythroxylum</taxon>
    </lineage>
</organism>
<feature type="transmembrane region" description="Helical" evidence="7">
    <location>
        <begin position="143"/>
        <end position="160"/>
    </location>
</feature>
<gene>
    <name evidence="8" type="ORF">K2173_014247</name>
</gene>
<name>A0AAV8SDV4_9ROSI</name>
<feature type="transmembrane region" description="Helical" evidence="7">
    <location>
        <begin position="117"/>
        <end position="137"/>
    </location>
</feature>
<sequence>MTTYGTIPRENAPLSTQSLISTAQEKITSSIGTRRPWNEMIKLESITFPSSAMATIDRIQTNVTLFRANYVIIVMFVLFLSLLWHPTSLIGFTVMMLAWLFLYFLREDPLIVFGTLIHDRMVIMVLSLATILVLVLTDVTNNVTTSLFIGFGITLVHGALRNIDDLILENDEERFVSSTASAVPRSLENAASPSFSKS</sequence>
<reference evidence="8 9" key="1">
    <citation type="submission" date="2021-09" db="EMBL/GenBank/DDBJ databases">
        <title>Genomic insights and catalytic innovation underlie evolution of tropane alkaloids biosynthesis.</title>
        <authorList>
            <person name="Wang Y.-J."/>
            <person name="Tian T."/>
            <person name="Huang J.-P."/>
            <person name="Huang S.-X."/>
        </authorList>
    </citation>
    <scope>NUCLEOTIDE SEQUENCE [LARGE SCALE GENOMIC DNA]</scope>
    <source>
        <strain evidence="8">KIB-2018</strain>
        <tissue evidence="8">Leaf</tissue>
    </source>
</reference>
<keyword evidence="4 7" id="KW-0812">Transmembrane</keyword>
<comment type="caution">
    <text evidence="8">The sequence shown here is derived from an EMBL/GenBank/DDBJ whole genome shotgun (WGS) entry which is preliminary data.</text>
</comment>
<dbReference type="GO" id="GO:0016020">
    <property type="term" value="C:membrane"/>
    <property type="evidence" value="ECO:0007669"/>
    <property type="project" value="UniProtKB-SubCell"/>
</dbReference>
<dbReference type="AlphaFoldDB" id="A0AAV8SDV4"/>
<dbReference type="Pfam" id="PF03208">
    <property type="entry name" value="PRA1"/>
    <property type="match status" value="1"/>
</dbReference>
<evidence type="ECO:0000256" key="2">
    <source>
        <dbReference type="ARBA" id="ARBA00004127"/>
    </source>
</evidence>
<proteinExistence type="inferred from homology"/>
<keyword evidence="5 7" id="KW-1133">Transmembrane helix</keyword>
<evidence type="ECO:0000256" key="4">
    <source>
        <dbReference type="ARBA" id="ARBA00022692"/>
    </source>
</evidence>
<comment type="similarity">
    <text evidence="3 7">Belongs to the PRA1 family.</text>
</comment>
<comment type="function">
    <text evidence="1 7">May be involved in both secretory and endocytic intracellular trafficking in the endosomal/prevacuolar compartments.</text>
</comment>
<evidence type="ECO:0000256" key="1">
    <source>
        <dbReference type="ARBA" id="ARBA00002501"/>
    </source>
</evidence>
<dbReference type="GO" id="GO:0005794">
    <property type="term" value="C:Golgi apparatus"/>
    <property type="evidence" value="ECO:0007669"/>
    <property type="project" value="TreeGrafter"/>
</dbReference>
<protein>
    <recommendedName>
        <fullName evidence="7">PRA1 family protein</fullName>
    </recommendedName>
</protein>
<evidence type="ECO:0000313" key="9">
    <source>
        <dbReference type="Proteomes" id="UP001159364"/>
    </source>
</evidence>
<feature type="transmembrane region" description="Helical" evidence="7">
    <location>
        <begin position="65"/>
        <end position="83"/>
    </location>
</feature>
<evidence type="ECO:0000256" key="7">
    <source>
        <dbReference type="RuleBase" id="RU363107"/>
    </source>
</evidence>
<dbReference type="GO" id="GO:0005783">
    <property type="term" value="C:endoplasmic reticulum"/>
    <property type="evidence" value="ECO:0007669"/>
    <property type="project" value="TreeGrafter"/>
</dbReference>
<comment type="subcellular location">
    <subcellularLocation>
        <location evidence="2">Endomembrane system</location>
        <topology evidence="2">Multi-pass membrane protein</topology>
    </subcellularLocation>
    <subcellularLocation>
        <location evidence="7">Membrane</location>
        <topology evidence="7">Multi-pass membrane protein</topology>
    </subcellularLocation>
</comment>
<dbReference type="Proteomes" id="UP001159364">
    <property type="component" value="Linkage Group LG11"/>
</dbReference>
<feature type="transmembrane region" description="Helical" evidence="7">
    <location>
        <begin position="89"/>
        <end position="105"/>
    </location>
</feature>
<keyword evidence="9" id="KW-1185">Reference proteome</keyword>